<dbReference type="KEGG" id="gacu:117561814"/>
<feature type="chain" id="PRO_5028395335" evidence="3">
    <location>
        <begin position="25"/>
        <end position="298"/>
    </location>
</feature>
<dbReference type="InterPro" id="IPR013783">
    <property type="entry name" value="Ig-like_fold"/>
</dbReference>
<evidence type="ECO:0000256" key="3">
    <source>
        <dbReference type="SAM" id="SignalP"/>
    </source>
</evidence>
<organism evidence="5 6">
    <name type="scientific">Gymnodraco acuticeps</name>
    <name type="common">Antarctic dragonfish</name>
    <dbReference type="NCBI Taxonomy" id="8218"/>
    <lineage>
        <taxon>Eukaryota</taxon>
        <taxon>Metazoa</taxon>
        <taxon>Chordata</taxon>
        <taxon>Craniata</taxon>
        <taxon>Vertebrata</taxon>
        <taxon>Euteleostomi</taxon>
        <taxon>Actinopterygii</taxon>
        <taxon>Neopterygii</taxon>
        <taxon>Teleostei</taxon>
        <taxon>Neoteleostei</taxon>
        <taxon>Acanthomorphata</taxon>
        <taxon>Eupercaria</taxon>
        <taxon>Perciformes</taxon>
        <taxon>Notothenioidei</taxon>
        <taxon>Bathydraconidae</taxon>
        <taxon>Gymnodraco</taxon>
    </lineage>
</organism>
<dbReference type="InterPro" id="IPR036179">
    <property type="entry name" value="Ig-like_dom_sf"/>
</dbReference>
<evidence type="ECO:0000256" key="2">
    <source>
        <dbReference type="SAM" id="Phobius"/>
    </source>
</evidence>
<feature type="region of interest" description="Disordered" evidence="1">
    <location>
        <begin position="266"/>
        <end position="285"/>
    </location>
</feature>
<dbReference type="GO" id="GO:0070374">
    <property type="term" value="P:positive regulation of ERK1 and ERK2 cascade"/>
    <property type="evidence" value="ECO:0007669"/>
    <property type="project" value="TreeGrafter"/>
</dbReference>
<dbReference type="Proteomes" id="UP000515161">
    <property type="component" value="Unplaced"/>
</dbReference>
<sequence length="298" mass="32704">MVEFRRINTTLVVILLLQFTAVTGQNPLSLTVGAGHNLTLPCERVIKPQDKCDSTTWVHSRDGRTAEELIIHGKINTNGISKAKADRLNLTEECSLVIKNITLEDVGLYSCRQFPKSGGKQQGADFQVLLSVIIMAQEKHNDTILLFCSVLTYKECKHTVKWAYEGNQDDVEITPAACSSRVIFASHLDQKLLKCNVRVIKTGETLLCDAGPQSSCQKTGSTPAGRNDPPGPVPDWLRFIIVSVGLASLIIIVVTVTIWTRAKGNRAQTDDNAVHNDEDEGVVTYENVGEPSASIRLH</sequence>
<dbReference type="PANTHER" id="PTHR11422:SF5">
    <property type="entry name" value="DIVERSE IMMUNOGLOBULIN DOMAIN-CONTAINING PROTEIN 1.1 ISOFORM X1-RELATED"/>
    <property type="match status" value="1"/>
</dbReference>
<feature type="domain" description="Ig-like" evidence="4">
    <location>
        <begin position="35"/>
        <end position="112"/>
    </location>
</feature>
<dbReference type="Gene3D" id="2.60.40.10">
    <property type="entry name" value="Immunoglobulins"/>
    <property type="match status" value="1"/>
</dbReference>
<dbReference type="InParanoid" id="A0A6P8WDR0"/>
<dbReference type="GO" id="GO:0042110">
    <property type="term" value="P:T cell activation"/>
    <property type="evidence" value="ECO:0007669"/>
    <property type="project" value="TreeGrafter"/>
</dbReference>
<dbReference type="GO" id="GO:0035723">
    <property type="term" value="P:interleukin-15-mediated signaling pathway"/>
    <property type="evidence" value="ECO:0007669"/>
    <property type="project" value="TreeGrafter"/>
</dbReference>
<feature type="transmembrane region" description="Helical" evidence="2">
    <location>
        <begin position="236"/>
        <end position="259"/>
    </location>
</feature>
<keyword evidence="2" id="KW-0472">Membrane</keyword>
<dbReference type="CDD" id="cd00099">
    <property type="entry name" value="IgV"/>
    <property type="match status" value="1"/>
</dbReference>
<dbReference type="GO" id="GO:1990782">
    <property type="term" value="F:protein tyrosine kinase binding"/>
    <property type="evidence" value="ECO:0007669"/>
    <property type="project" value="TreeGrafter"/>
</dbReference>
<accession>A0A6P8WDR0</accession>
<name>A0A6P8WDR0_GYMAC</name>
<dbReference type="RefSeq" id="XP_034095305.1">
    <property type="nucleotide sequence ID" value="XM_034239414.1"/>
</dbReference>
<dbReference type="PANTHER" id="PTHR11422">
    <property type="entry name" value="T-CELL SURFACE GLYCOPROTEIN CD4"/>
    <property type="match status" value="1"/>
</dbReference>
<proteinExistence type="predicted"/>
<reference evidence="6" key="1">
    <citation type="submission" date="2025-08" db="UniProtKB">
        <authorList>
            <consortium name="RefSeq"/>
        </authorList>
    </citation>
    <scope>IDENTIFICATION</scope>
</reference>
<protein>
    <submittedName>
        <fullName evidence="6">Uncharacterized protein LOC117561814</fullName>
    </submittedName>
</protein>
<dbReference type="SMART" id="SM00409">
    <property type="entry name" value="IG"/>
    <property type="match status" value="1"/>
</dbReference>
<dbReference type="FunCoup" id="A0A6P8WDR0">
    <property type="interactions" value="14"/>
</dbReference>
<dbReference type="InterPro" id="IPR003599">
    <property type="entry name" value="Ig_sub"/>
</dbReference>
<evidence type="ECO:0000259" key="4">
    <source>
        <dbReference type="PROSITE" id="PS50835"/>
    </source>
</evidence>
<keyword evidence="3" id="KW-0732">Signal</keyword>
<dbReference type="GeneID" id="117561814"/>
<evidence type="ECO:0000256" key="1">
    <source>
        <dbReference type="SAM" id="MobiDB-lite"/>
    </source>
</evidence>
<dbReference type="InterPro" id="IPR013106">
    <property type="entry name" value="Ig_V-set"/>
</dbReference>
<keyword evidence="5" id="KW-1185">Reference proteome</keyword>
<dbReference type="SUPFAM" id="SSF48726">
    <property type="entry name" value="Immunoglobulin"/>
    <property type="match status" value="1"/>
</dbReference>
<dbReference type="Pfam" id="PF07686">
    <property type="entry name" value="V-set"/>
    <property type="match status" value="1"/>
</dbReference>
<feature type="signal peptide" evidence="3">
    <location>
        <begin position="1"/>
        <end position="24"/>
    </location>
</feature>
<dbReference type="GO" id="GO:0009897">
    <property type="term" value="C:external side of plasma membrane"/>
    <property type="evidence" value="ECO:0007669"/>
    <property type="project" value="TreeGrafter"/>
</dbReference>
<dbReference type="GO" id="GO:0045121">
    <property type="term" value="C:membrane raft"/>
    <property type="evidence" value="ECO:0007669"/>
    <property type="project" value="TreeGrafter"/>
</dbReference>
<dbReference type="PROSITE" id="PS50835">
    <property type="entry name" value="IG_LIKE"/>
    <property type="match status" value="1"/>
</dbReference>
<dbReference type="GO" id="GO:0042289">
    <property type="term" value="F:MHC class II protein binding"/>
    <property type="evidence" value="ECO:0007669"/>
    <property type="project" value="TreeGrafter"/>
</dbReference>
<keyword evidence="2" id="KW-0812">Transmembrane</keyword>
<keyword evidence="2" id="KW-1133">Transmembrane helix</keyword>
<gene>
    <name evidence="6" type="primary">LOC117561814</name>
</gene>
<evidence type="ECO:0000313" key="5">
    <source>
        <dbReference type="Proteomes" id="UP000515161"/>
    </source>
</evidence>
<dbReference type="OrthoDB" id="8437569at2759"/>
<dbReference type="AlphaFoldDB" id="A0A6P8WDR0"/>
<evidence type="ECO:0000313" key="6">
    <source>
        <dbReference type="RefSeq" id="XP_034095305.1"/>
    </source>
</evidence>
<dbReference type="InterPro" id="IPR007110">
    <property type="entry name" value="Ig-like_dom"/>
</dbReference>